<dbReference type="RefSeq" id="WP_165269023.1">
    <property type="nucleotide sequence ID" value="NZ_JAALLS010000013.1"/>
</dbReference>
<dbReference type="EMBL" id="JAALLS010000013">
    <property type="protein sequence ID" value="NGP88858.1"/>
    <property type="molecule type" value="Genomic_DNA"/>
</dbReference>
<protein>
    <recommendedName>
        <fullName evidence="4">SatD family (SatD)</fullName>
    </recommendedName>
</protein>
<evidence type="ECO:0000313" key="3">
    <source>
        <dbReference type="Proteomes" id="UP000479132"/>
    </source>
</evidence>
<evidence type="ECO:0008006" key="4">
    <source>
        <dbReference type="Google" id="ProtNLM"/>
    </source>
</evidence>
<feature type="coiled-coil region" evidence="1">
    <location>
        <begin position="8"/>
        <end position="42"/>
    </location>
</feature>
<keyword evidence="1" id="KW-0175">Coiled coil</keyword>
<dbReference type="Pfam" id="PF16264">
    <property type="entry name" value="SatD"/>
    <property type="match status" value="1"/>
</dbReference>
<evidence type="ECO:0000313" key="2">
    <source>
        <dbReference type="EMBL" id="NGP88858.1"/>
    </source>
</evidence>
<organism evidence="2 3">
    <name type="scientific">Fodinibius halophilus</name>
    <dbReference type="NCBI Taxonomy" id="1736908"/>
    <lineage>
        <taxon>Bacteria</taxon>
        <taxon>Pseudomonadati</taxon>
        <taxon>Balneolota</taxon>
        <taxon>Balneolia</taxon>
        <taxon>Balneolales</taxon>
        <taxon>Balneolaceae</taxon>
        <taxon>Fodinibius</taxon>
    </lineage>
</organism>
<sequence length="215" mass="24065">MNKLIVLIADIEDSKKLSNKEREKLQNDLSILLEALNNESRTIVSPYTITLGDEFQAVFKSAEGICTDILKILAGLYPVRVRFSVGVGEINTPINKEQAIGMDGPAFHAARKGIEVLKESGFLFYLGVAGQDLPVIDLINNSLQLLSKQVRGWNKNRLRILYMLKEGADYKAITEELDISKTAFYKNKKAASLDVVRELSENMAGIINHQLKSYY</sequence>
<reference evidence="2 3" key="1">
    <citation type="submission" date="2020-02" db="EMBL/GenBank/DDBJ databases">
        <title>Aliifodinibius halophilus 2W32, complete genome.</title>
        <authorList>
            <person name="Li Y."/>
            <person name="Wu S."/>
        </authorList>
    </citation>
    <scope>NUCLEOTIDE SEQUENCE [LARGE SCALE GENOMIC DNA]</scope>
    <source>
        <strain evidence="2 3">2W32</strain>
    </source>
</reference>
<dbReference type="AlphaFoldDB" id="A0A6M1SY84"/>
<comment type="caution">
    <text evidence="2">The sequence shown here is derived from an EMBL/GenBank/DDBJ whole genome shotgun (WGS) entry which is preliminary data.</text>
</comment>
<gene>
    <name evidence="2" type="ORF">G3569_10860</name>
</gene>
<name>A0A6M1SY84_9BACT</name>
<keyword evidence="3" id="KW-1185">Reference proteome</keyword>
<proteinExistence type="predicted"/>
<accession>A0A6M1SY84</accession>
<dbReference type="Proteomes" id="UP000479132">
    <property type="component" value="Unassembled WGS sequence"/>
</dbReference>
<evidence type="ECO:0000256" key="1">
    <source>
        <dbReference type="SAM" id="Coils"/>
    </source>
</evidence>
<dbReference type="InterPro" id="IPR032580">
    <property type="entry name" value="SatD"/>
</dbReference>